<proteinExistence type="predicted"/>
<reference evidence="5" key="2">
    <citation type="submission" date="2021-04" db="EMBL/GenBank/DDBJ databases">
        <authorList>
            <person name="Gilroy R."/>
        </authorList>
    </citation>
    <scope>NUCLEOTIDE SEQUENCE</scope>
    <source>
        <strain evidence="5">CHK199-9574</strain>
    </source>
</reference>
<dbReference type="AlphaFoldDB" id="A0A9D1Z744"/>
<dbReference type="SUPFAM" id="SSF46689">
    <property type="entry name" value="Homeodomain-like"/>
    <property type="match status" value="1"/>
</dbReference>
<dbReference type="Gene3D" id="2.60.120.10">
    <property type="entry name" value="Jelly Rolls"/>
    <property type="match status" value="1"/>
</dbReference>
<dbReference type="InterPro" id="IPR009057">
    <property type="entry name" value="Homeodomain-like_sf"/>
</dbReference>
<name>A0A9D1Z744_9FIRM</name>
<comment type="caution">
    <text evidence="5">The sequence shown here is derived from an EMBL/GenBank/DDBJ whole genome shotgun (WGS) entry which is preliminary data.</text>
</comment>
<evidence type="ECO:0000313" key="5">
    <source>
        <dbReference type="EMBL" id="HIY77439.1"/>
    </source>
</evidence>
<dbReference type="InterPro" id="IPR018060">
    <property type="entry name" value="HTH_AraC"/>
</dbReference>
<dbReference type="Pfam" id="PF12833">
    <property type="entry name" value="HTH_18"/>
    <property type="match status" value="1"/>
</dbReference>
<dbReference type="SMART" id="SM00342">
    <property type="entry name" value="HTH_ARAC"/>
    <property type="match status" value="1"/>
</dbReference>
<dbReference type="PANTHER" id="PTHR43280:SF10">
    <property type="entry name" value="REGULATORY PROTEIN POCR"/>
    <property type="match status" value="1"/>
</dbReference>
<keyword evidence="2" id="KW-0238">DNA-binding</keyword>
<dbReference type="InterPro" id="IPR018062">
    <property type="entry name" value="HTH_AraC-typ_CS"/>
</dbReference>
<dbReference type="GO" id="GO:0003700">
    <property type="term" value="F:DNA-binding transcription factor activity"/>
    <property type="evidence" value="ECO:0007669"/>
    <property type="project" value="InterPro"/>
</dbReference>
<dbReference type="EMBL" id="DXCO01000002">
    <property type="protein sequence ID" value="HIY77439.1"/>
    <property type="molecule type" value="Genomic_DNA"/>
</dbReference>
<keyword evidence="3" id="KW-0804">Transcription</keyword>
<dbReference type="Gene3D" id="1.10.10.60">
    <property type="entry name" value="Homeodomain-like"/>
    <property type="match status" value="2"/>
</dbReference>
<reference evidence="5" key="1">
    <citation type="journal article" date="2021" name="PeerJ">
        <title>Extensive microbial diversity within the chicken gut microbiome revealed by metagenomics and culture.</title>
        <authorList>
            <person name="Gilroy R."/>
            <person name="Ravi A."/>
            <person name="Getino M."/>
            <person name="Pursley I."/>
            <person name="Horton D.L."/>
            <person name="Alikhan N.F."/>
            <person name="Baker D."/>
            <person name="Gharbi K."/>
            <person name="Hall N."/>
            <person name="Watson M."/>
            <person name="Adriaenssens E.M."/>
            <person name="Foster-Nyarko E."/>
            <person name="Jarju S."/>
            <person name="Secka A."/>
            <person name="Antonio M."/>
            <person name="Oren A."/>
            <person name="Chaudhuri R.R."/>
            <person name="La Ragione R."/>
            <person name="Hildebrand F."/>
            <person name="Pallen M.J."/>
        </authorList>
    </citation>
    <scope>NUCLEOTIDE SEQUENCE</scope>
    <source>
        <strain evidence="5">CHK199-9574</strain>
    </source>
</reference>
<protein>
    <submittedName>
        <fullName evidence="5">AraC family transcriptional regulator</fullName>
    </submittedName>
</protein>
<evidence type="ECO:0000256" key="1">
    <source>
        <dbReference type="ARBA" id="ARBA00023015"/>
    </source>
</evidence>
<evidence type="ECO:0000259" key="4">
    <source>
        <dbReference type="PROSITE" id="PS01124"/>
    </source>
</evidence>
<dbReference type="Proteomes" id="UP000824135">
    <property type="component" value="Unassembled WGS sequence"/>
</dbReference>
<evidence type="ECO:0000256" key="3">
    <source>
        <dbReference type="ARBA" id="ARBA00023163"/>
    </source>
</evidence>
<accession>A0A9D1Z744</accession>
<evidence type="ECO:0000256" key="2">
    <source>
        <dbReference type="ARBA" id="ARBA00023125"/>
    </source>
</evidence>
<dbReference type="PANTHER" id="PTHR43280">
    <property type="entry name" value="ARAC-FAMILY TRANSCRIPTIONAL REGULATOR"/>
    <property type="match status" value="1"/>
</dbReference>
<gene>
    <name evidence="5" type="ORF">H9728_00165</name>
</gene>
<dbReference type="PROSITE" id="PS01124">
    <property type="entry name" value="HTH_ARAC_FAMILY_2"/>
    <property type="match status" value="1"/>
</dbReference>
<dbReference type="InterPro" id="IPR011051">
    <property type="entry name" value="RmlC_Cupin_sf"/>
</dbReference>
<organism evidence="5 6">
    <name type="scientific">Candidatus Borkfalkia excrementavium</name>
    <dbReference type="NCBI Taxonomy" id="2838505"/>
    <lineage>
        <taxon>Bacteria</taxon>
        <taxon>Bacillati</taxon>
        <taxon>Bacillota</taxon>
        <taxon>Clostridia</taxon>
        <taxon>Christensenellales</taxon>
        <taxon>Christensenellaceae</taxon>
        <taxon>Candidatus Borkfalkia</taxon>
    </lineage>
</organism>
<evidence type="ECO:0000313" key="6">
    <source>
        <dbReference type="Proteomes" id="UP000824135"/>
    </source>
</evidence>
<dbReference type="SUPFAM" id="SSF51182">
    <property type="entry name" value="RmlC-like cupins"/>
    <property type="match status" value="1"/>
</dbReference>
<feature type="domain" description="HTH araC/xylS-type" evidence="4">
    <location>
        <begin position="144"/>
        <end position="241"/>
    </location>
</feature>
<dbReference type="PROSITE" id="PS00041">
    <property type="entry name" value="HTH_ARAC_FAMILY_1"/>
    <property type="match status" value="1"/>
</dbReference>
<dbReference type="GO" id="GO:0043565">
    <property type="term" value="F:sequence-specific DNA binding"/>
    <property type="evidence" value="ECO:0007669"/>
    <property type="project" value="InterPro"/>
</dbReference>
<keyword evidence="1" id="KW-0805">Transcription regulation</keyword>
<dbReference type="InterPro" id="IPR014710">
    <property type="entry name" value="RmlC-like_jellyroll"/>
</dbReference>
<sequence length="248" mass="28818">MIEIFYYNHNKFSVAPPLQKSMIHFHELTFLLQGKMVYVIDEQEVPLSSGDAIYVRPRSTRERRPFADSDYISFNFYSEENFGLPVRVQEGISDEIKLLLSAGDEMYANLTNPNSFGCLDLLLQCIIKQLTENLHAKKLSPLTIKIKDYIRRHIGEKITLEKIGNALYFSPVYCSVLFKKEMGKSIMNYVIDEKIRKAKNYITEGENLKTAAERAGFTDYNYFCRLFRQRVKYTPAQYRKATFLSPAP</sequence>